<keyword evidence="1" id="KW-0645">Protease</keyword>
<dbReference type="Pfam" id="PF00089">
    <property type="entry name" value="Trypsin"/>
    <property type="match status" value="1"/>
</dbReference>
<dbReference type="SUPFAM" id="SSF50494">
    <property type="entry name" value="Trypsin-like serine proteases"/>
    <property type="match status" value="1"/>
</dbReference>
<dbReference type="EMBL" id="CALNXI010000199">
    <property type="protein sequence ID" value="CAH3021893.1"/>
    <property type="molecule type" value="Genomic_DNA"/>
</dbReference>
<proteinExistence type="predicted"/>
<dbReference type="PROSITE" id="PS50240">
    <property type="entry name" value="TRYPSIN_DOM"/>
    <property type="match status" value="1"/>
</dbReference>
<keyword evidence="3" id="KW-0720">Serine protease</keyword>
<evidence type="ECO:0000313" key="6">
    <source>
        <dbReference type="Proteomes" id="UP001159427"/>
    </source>
</evidence>
<dbReference type="PROSITE" id="PS00134">
    <property type="entry name" value="TRYPSIN_HIS"/>
    <property type="match status" value="1"/>
</dbReference>
<dbReference type="InterPro" id="IPR018114">
    <property type="entry name" value="TRYPSIN_HIS"/>
</dbReference>
<sequence length="350" mass="38597">MTSRSKLKTIILQHSSMLMKKKVFTLTLLKLYSNSSLLVGGTVKNVTTDDSVERSKETTGLSLLPQKNHTVTMINSQNIGTALKTYVQSNLFVEYKTENFQRRRCGYKPNVRIVGGTEAPQGAWPWQAQLRDIYASRDEQYCGGTLVAPQWLVTAAHCVTDMTPSDIKVRLGAHLRNGFVGTEQDFEVAKIISHDSHHVPVANAYDIAMVKLKRPARLDRAVNLACLPQSGGRVKNRKMCWVTGFGKLSSGGPYATALMQVEVPIVSDNKCAAGYGSDLHESMICAGYKEGGKDSCQADSGGPLVCERNGQFVLEGVVSWGHGCAWPKKYGVYANVRFLKQWIDDTMKNN</sequence>
<organism evidence="5 6">
    <name type="scientific">Porites evermanni</name>
    <dbReference type="NCBI Taxonomy" id="104178"/>
    <lineage>
        <taxon>Eukaryota</taxon>
        <taxon>Metazoa</taxon>
        <taxon>Cnidaria</taxon>
        <taxon>Anthozoa</taxon>
        <taxon>Hexacorallia</taxon>
        <taxon>Scleractinia</taxon>
        <taxon>Fungiina</taxon>
        <taxon>Poritidae</taxon>
        <taxon>Porites</taxon>
    </lineage>
</organism>
<accession>A0ABN8LYU6</accession>
<dbReference type="InterPro" id="IPR001254">
    <property type="entry name" value="Trypsin_dom"/>
</dbReference>
<dbReference type="Proteomes" id="UP001159427">
    <property type="component" value="Unassembled WGS sequence"/>
</dbReference>
<name>A0ABN8LYU6_9CNID</name>
<evidence type="ECO:0000256" key="3">
    <source>
        <dbReference type="ARBA" id="ARBA00022825"/>
    </source>
</evidence>
<evidence type="ECO:0000259" key="4">
    <source>
        <dbReference type="PROSITE" id="PS50240"/>
    </source>
</evidence>
<dbReference type="InterPro" id="IPR043504">
    <property type="entry name" value="Peptidase_S1_PA_chymotrypsin"/>
</dbReference>
<keyword evidence="6" id="KW-1185">Reference proteome</keyword>
<dbReference type="Gene3D" id="2.40.10.10">
    <property type="entry name" value="Trypsin-like serine proteases"/>
    <property type="match status" value="1"/>
</dbReference>
<evidence type="ECO:0000313" key="5">
    <source>
        <dbReference type="EMBL" id="CAH3021893.1"/>
    </source>
</evidence>
<reference evidence="5 6" key="1">
    <citation type="submission" date="2022-05" db="EMBL/GenBank/DDBJ databases">
        <authorList>
            <consortium name="Genoscope - CEA"/>
            <person name="William W."/>
        </authorList>
    </citation>
    <scope>NUCLEOTIDE SEQUENCE [LARGE SCALE GENOMIC DNA]</scope>
</reference>
<dbReference type="PANTHER" id="PTHR24264">
    <property type="entry name" value="TRYPSIN-RELATED"/>
    <property type="match status" value="1"/>
</dbReference>
<keyword evidence="2" id="KW-0378">Hydrolase</keyword>
<comment type="caution">
    <text evidence="5">The sequence shown here is derived from an EMBL/GenBank/DDBJ whole genome shotgun (WGS) entry which is preliminary data.</text>
</comment>
<evidence type="ECO:0000256" key="1">
    <source>
        <dbReference type="ARBA" id="ARBA00022670"/>
    </source>
</evidence>
<protein>
    <recommendedName>
        <fullName evidence="4">Peptidase S1 domain-containing protein</fullName>
    </recommendedName>
</protein>
<dbReference type="SMART" id="SM00020">
    <property type="entry name" value="Tryp_SPc"/>
    <property type="match status" value="1"/>
</dbReference>
<dbReference type="InterPro" id="IPR001314">
    <property type="entry name" value="Peptidase_S1A"/>
</dbReference>
<feature type="domain" description="Peptidase S1" evidence="4">
    <location>
        <begin position="113"/>
        <end position="348"/>
    </location>
</feature>
<dbReference type="InterPro" id="IPR009003">
    <property type="entry name" value="Peptidase_S1_PA"/>
</dbReference>
<dbReference type="CDD" id="cd00190">
    <property type="entry name" value="Tryp_SPc"/>
    <property type="match status" value="1"/>
</dbReference>
<dbReference type="InterPro" id="IPR050127">
    <property type="entry name" value="Serine_Proteases_S1"/>
</dbReference>
<dbReference type="PANTHER" id="PTHR24264:SF54">
    <property type="entry name" value="PEPTIDASE S1 DOMAIN-CONTAINING PROTEIN"/>
    <property type="match status" value="1"/>
</dbReference>
<dbReference type="PRINTS" id="PR00722">
    <property type="entry name" value="CHYMOTRYPSIN"/>
</dbReference>
<evidence type="ECO:0000256" key="2">
    <source>
        <dbReference type="ARBA" id="ARBA00022801"/>
    </source>
</evidence>
<gene>
    <name evidence="5" type="ORF">PEVE_00013230</name>
</gene>